<evidence type="ECO:0000256" key="2">
    <source>
        <dbReference type="ARBA" id="ARBA00004873"/>
    </source>
</evidence>
<evidence type="ECO:0000259" key="17">
    <source>
        <dbReference type="Pfam" id="PF04715"/>
    </source>
</evidence>
<dbReference type="GO" id="GO:0000162">
    <property type="term" value="P:L-tryptophan biosynthetic process"/>
    <property type="evidence" value="ECO:0007669"/>
    <property type="project" value="UniProtKB-UniPathway"/>
</dbReference>
<dbReference type="NCBIfam" id="TIGR00564">
    <property type="entry name" value="trpE_most"/>
    <property type="match status" value="1"/>
</dbReference>
<evidence type="ECO:0000256" key="8">
    <source>
        <dbReference type="ARBA" id="ARBA00022723"/>
    </source>
</evidence>
<name>A0A6N7R5N3_9BACI</name>
<comment type="cofactor">
    <cofactor evidence="1 15">
        <name>Mg(2+)</name>
        <dbReference type="ChEBI" id="CHEBI:18420"/>
    </cofactor>
</comment>
<keyword evidence="10 15" id="KW-0460">Magnesium</keyword>
<keyword evidence="9 15" id="KW-0822">Tryptophan biosynthesis</keyword>
<dbReference type="GO" id="GO:0004049">
    <property type="term" value="F:anthranilate synthase activity"/>
    <property type="evidence" value="ECO:0007669"/>
    <property type="project" value="UniProtKB-EC"/>
</dbReference>
<evidence type="ECO:0000256" key="11">
    <source>
        <dbReference type="ARBA" id="ARBA00023141"/>
    </source>
</evidence>
<dbReference type="InterPro" id="IPR005801">
    <property type="entry name" value="ADC_synthase"/>
</dbReference>
<comment type="function">
    <text evidence="13 15">Part of a heterotetrameric complex that catalyzes the two-step biosynthesis of anthranilate, an intermediate in the biosynthesis of L-tryptophan. In the first step, the glutamine-binding beta subunit (TrpG) of anthranilate synthase (AS) provides the glutamine amidotransferase activity which generates ammonia as a substrate that, along with chorismate, is used in the second step, catalyzed by the large alpha subunit of AS (TrpE) to produce anthranilate. In the absence of TrpG, TrpE can synthesize anthranilate directly from chorismate and high concentrations of ammonia.</text>
</comment>
<keyword evidence="7 15" id="KW-0028">Amino-acid biosynthesis</keyword>
<dbReference type="InterPro" id="IPR005256">
    <property type="entry name" value="Anth_synth_I_PabB"/>
</dbReference>
<comment type="similarity">
    <text evidence="3 15">Belongs to the anthranilate synthase component I family.</text>
</comment>
<evidence type="ECO:0000256" key="9">
    <source>
        <dbReference type="ARBA" id="ARBA00022822"/>
    </source>
</evidence>
<evidence type="ECO:0000256" key="13">
    <source>
        <dbReference type="ARBA" id="ARBA00025634"/>
    </source>
</evidence>
<dbReference type="EC" id="4.1.3.27" evidence="5 15"/>
<dbReference type="PANTHER" id="PTHR11236:SF48">
    <property type="entry name" value="ISOCHORISMATE SYNTHASE MENF"/>
    <property type="match status" value="1"/>
</dbReference>
<reference evidence="18 19" key="1">
    <citation type="submission" date="2019-10" db="EMBL/GenBank/DDBJ databases">
        <title>Gracilibacillus salitolerans sp. nov., a moderate halophile isolated from a saline soil in northwest China.</title>
        <authorList>
            <person name="Gan L."/>
        </authorList>
    </citation>
    <scope>NUCLEOTIDE SEQUENCE [LARGE SCALE GENOMIC DNA]</scope>
    <source>
        <strain evidence="18 19">TP2-8</strain>
    </source>
</reference>
<dbReference type="SUPFAM" id="SSF56322">
    <property type="entry name" value="ADC synthase"/>
    <property type="match status" value="1"/>
</dbReference>
<dbReference type="RefSeq" id="WP_153837005.1">
    <property type="nucleotide sequence ID" value="NZ_JBHUMW010000042.1"/>
</dbReference>
<evidence type="ECO:0000259" key="16">
    <source>
        <dbReference type="Pfam" id="PF00425"/>
    </source>
</evidence>
<comment type="caution">
    <text evidence="18">The sequence shown here is derived from an EMBL/GenBank/DDBJ whole genome shotgun (WGS) entry which is preliminary data.</text>
</comment>
<dbReference type="InterPro" id="IPR019999">
    <property type="entry name" value="Anth_synth_I-like"/>
</dbReference>
<evidence type="ECO:0000256" key="6">
    <source>
        <dbReference type="ARBA" id="ARBA00020653"/>
    </source>
</evidence>
<keyword evidence="8 15" id="KW-0479">Metal-binding</keyword>
<dbReference type="AlphaFoldDB" id="A0A6N7R5N3"/>
<dbReference type="Proteomes" id="UP000435187">
    <property type="component" value="Unassembled WGS sequence"/>
</dbReference>
<accession>A0A6N7R5N3</accession>
<gene>
    <name evidence="15 18" type="primary">trpE</name>
    <name evidence="18" type="ORF">GH885_19705</name>
</gene>
<keyword evidence="19" id="KW-1185">Reference proteome</keyword>
<dbReference type="InterPro" id="IPR015890">
    <property type="entry name" value="Chorismate_C"/>
</dbReference>
<evidence type="ECO:0000256" key="1">
    <source>
        <dbReference type="ARBA" id="ARBA00001946"/>
    </source>
</evidence>
<evidence type="ECO:0000256" key="3">
    <source>
        <dbReference type="ARBA" id="ARBA00009562"/>
    </source>
</evidence>
<evidence type="ECO:0000256" key="5">
    <source>
        <dbReference type="ARBA" id="ARBA00012266"/>
    </source>
</evidence>
<keyword evidence="12 15" id="KW-0456">Lyase</keyword>
<comment type="pathway">
    <text evidence="2 15">Amino-acid biosynthesis; L-tryptophan biosynthesis; L-tryptophan from chorismate: step 1/5.</text>
</comment>
<feature type="domain" description="Anthranilate synthase component I N-terminal" evidence="17">
    <location>
        <begin position="12"/>
        <end position="149"/>
    </location>
</feature>
<protein>
    <recommendedName>
        <fullName evidence="6 15">Anthranilate synthase component 1</fullName>
        <ecNumber evidence="5 15">4.1.3.27</ecNumber>
    </recommendedName>
</protein>
<evidence type="ECO:0000313" key="18">
    <source>
        <dbReference type="EMBL" id="MRI68537.1"/>
    </source>
</evidence>
<evidence type="ECO:0000256" key="4">
    <source>
        <dbReference type="ARBA" id="ARBA00011575"/>
    </source>
</evidence>
<evidence type="ECO:0000256" key="10">
    <source>
        <dbReference type="ARBA" id="ARBA00022842"/>
    </source>
</evidence>
<dbReference type="PRINTS" id="PR00095">
    <property type="entry name" value="ANTSNTHASEI"/>
</dbReference>
<keyword evidence="11 15" id="KW-0057">Aromatic amino acid biosynthesis</keyword>
<comment type="subunit">
    <text evidence="4 15">Heterotetramer consisting of two non-identical subunits: a beta subunit (TrpG) and a large alpha subunit (TrpE).</text>
</comment>
<evidence type="ECO:0000256" key="15">
    <source>
        <dbReference type="RuleBase" id="RU364045"/>
    </source>
</evidence>
<proteinExistence type="inferred from homology"/>
<organism evidence="18 19">
    <name type="scientific">Gracilibacillus thailandensis</name>
    <dbReference type="NCBI Taxonomy" id="563735"/>
    <lineage>
        <taxon>Bacteria</taxon>
        <taxon>Bacillati</taxon>
        <taxon>Bacillota</taxon>
        <taxon>Bacilli</taxon>
        <taxon>Bacillales</taxon>
        <taxon>Bacillaceae</taxon>
        <taxon>Gracilibacillus</taxon>
    </lineage>
</organism>
<sequence>MVNYKSTELNGDTITPISIFNRVKGKKKFLLESSGSHDEKGRFSFIGLNPYKEIIGSGTNITVTNYTAGTTETLQQKPLEVVKAHIPNEELPLSYAFYSGAIGYISYDAIRQYEYIGELLDDEMDMPDVHMMFYQDVIVFDHIKQKVTIMTVNLDGSRDDDQLEANLAQLQDQILTPEPTIPDEELLVSFEPSIEKETFLNMVETAKQHIKDGDIFQVVLSQRMKASFDADPFTFYRRLRVANPSPYMYFIDFDDYIVLGASPESLIKTTGRNVVTNPIAGTRPRGKTKAEDQQLATELLADDKELAEHKMLVDLSRNDLGRVCEIGSITIPKYMVIERYQHVMHIVSEVHGELTQDYTGLDALVSTLPAGTVSGAPKIRAMQIINDLEDKKRGVYAGAVGYINMNGDLDLALAIRTMVIKGSQAYVQAGAGIVYDSDPQSEYQETLNKAKSLLEVSKK</sequence>
<dbReference type="UniPathway" id="UPA00035">
    <property type="reaction ID" value="UER00040"/>
</dbReference>
<dbReference type="EMBL" id="WJEE01000074">
    <property type="protein sequence ID" value="MRI68537.1"/>
    <property type="molecule type" value="Genomic_DNA"/>
</dbReference>
<feature type="domain" description="Chorismate-utilising enzyme C-terminal" evidence="16">
    <location>
        <begin position="196"/>
        <end position="449"/>
    </location>
</feature>
<dbReference type="InterPro" id="IPR006805">
    <property type="entry name" value="Anth_synth_I_N"/>
</dbReference>
<dbReference type="Gene3D" id="3.60.120.10">
    <property type="entry name" value="Anthranilate synthase"/>
    <property type="match status" value="1"/>
</dbReference>
<evidence type="ECO:0000313" key="19">
    <source>
        <dbReference type="Proteomes" id="UP000435187"/>
    </source>
</evidence>
<evidence type="ECO:0000256" key="14">
    <source>
        <dbReference type="ARBA" id="ARBA00047683"/>
    </source>
</evidence>
<evidence type="ECO:0000256" key="12">
    <source>
        <dbReference type="ARBA" id="ARBA00023239"/>
    </source>
</evidence>
<dbReference type="Pfam" id="PF04715">
    <property type="entry name" value="Anth_synt_I_N"/>
    <property type="match status" value="1"/>
</dbReference>
<dbReference type="Pfam" id="PF00425">
    <property type="entry name" value="Chorismate_bind"/>
    <property type="match status" value="1"/>
</dbReference>
<comment type="catalytic activity">
    <reaction evidence="14 15">
        <text>chorismate + L-glutamine = anthranilate + pyruvate + L-glutamate + H(+)</text>
        <dbReference type="Rhea" id="RHEA:21732"/>
        <dbReference type="ChEBI" id="CHEBI:15361"/>
        <dbReference type="ChEBI" id="CHEBI:15378"/>
        <dbReference type="ChEBI" id="CHEBI:16567"/>
        <dbReference type="ChEBI" id="CHEBI:29748"/>
        <dbReference type="ChEBI" id="CHEBI:29985"/>
        <dbReference type="ChEBI" id="CHEBI:58359"/>
        <dbReference type="EC" id="4.1.3.27"/>
    </reaction>
</comment>
<dbReference type="PANTHER" id="PTHR11236">
    <property type="entry name" value="AMINOBENZOATE/ANTHRANILATE SYNTHASE"/>
    <property type="match status" value="1"/>
</dbReference>
<dbReference type="GO" id="GO:0046872">
    <property type="term" value="F:metal ion binding"/>
    <property type="evidence" value="ECO:0007669"/>
    <property type="project" value="UniProtKB-KW"/>
</dbReference>
<evidence type="ECO:0000256" key="7">
    <source>
        <dbReference type="ARBA" id="ARBA00022605"/>
    </source>
</evidence>